<reference evidence="1" key="1">
    <citation type="submission" date="2021-05" db="EMBL/GenBank/DDBJ databases">
        <authorList>
            <person name="Alioto T."/>
            <person name="Alioto T."/>
            <person name="Gomez Garrido J."/>
        </authorList>
    </citation>
    <scope>NUCLEOTIDE SEQUENCE</scope>
</reference>
<evidence type="ECO:0000313" key="1">
    <source>
        <dbReference type="EMBL" id="CAG6771103.1"/>
    </source>
</evidence>
<name>A0A8D9EYI6_9HEMI</name>
<dbReference type="AlphaFoldDB" id="A0A8D9EYI6"/>
<protein>
    <submittedName>
        <fullName evidence="1">Uncharacterized protein</fullName>
    </submittedName>
</protein>
<dbReference type="EMBL" id="HBUF01583794">
    <property type="protein sequence ID" value="CAG6771103.1"/>
    <property type="molecule type" value="Transcribed_RNA"/>
</dbReference>
<proteinExistence type="predicted"/>
<sequence>MNLGLRISLLRYGKSYIWNFSWVTHMLKITKITANCSPSLDSNPNLQIQSLLHVLLLGPKYLASFRVEIPKHNIQEPWQFYYYIQRISSILGLYVYLPFKWRFLPRIKIPRYSSQNLKF</sequence>
<accession>A0A8D9EYI6</accession>
<organism evidence="1">
    <name type="scientific">Cacopsylla melanoneura</name>
    <dbReference type="NCBI Taxonomy" id="428564"/>
    <lineage>
        <taxon>Eukaryota</taxon>
        <taxon>Metazoa</taxon>
        <taxon>Ecdysozoa</taxon>
        <taxon>Arthropoda</taxon>
        <taxon>Hexapoda</taxon>
        <taxon>Insecta</taxon>
        <taxon>Pterygota</taxon>
        <taxon>Neoptera</taxon>
        <taxon>Paraneoptera</taxon>
        <taxon>Hemiptera</taxon>
        <taxon>Sternorrhyncha</taxon>
        <taxon>Psylloidea</taxon>
        <taxon>Psyllidae</taxon>
        <taxon>Psyllinae</taxon>
        <taxon>Cacopsylla</taxon>
    </lineage>
</organism>